<dbReference type="PATRIC" id="fig|1678840.3.peg.1952"/>
<evidence type="ECO:0000256" key="6">
    <source>
        <dbReference type="ARBA" id="ARBA00022833"/>
    </source>
</evidence>
<dbReference type="InterPro" id="IPR017968">
    <property type="entry name" value="Acylphosphatase_CS"/>
</dbReference>
<evidence type="ECO:0000313" key="13">
    <source>
        <dbReference type="Proteomes" id="UP000053370"/>
    </source>
</evidence>
<gene>
    <name evidence="12" type="ORF">ATC1_13621</name>
</gene>
<keyword evidence="13" id="KW-1185">Reference proteome</keyword>
<dbReference type="EMBL" id="DF968181">
    <property type="protein sequence ID" value="GAP40643.1"/>
    <property type="molecule type" value="Genomic_DNA"/>
</dbReference>
<evidence type="ECO:0000256" key="5">
    <source>
        <dbReference type="ARBA" id="ARBA00022771"/>
    </source>
</evidence>
<dbReference type="InterPro" id="IPR017945">
    <property type="entry name" value="DHBP_synth_RibB-like_a/b_dom"/>
</dbReference>
<keyword evidence="9" id="KW-0378">Hydrolase</keyword>
<dbReference type="GO" id="GO:0008270">
    <property type="term" value="F:zinc ion binding"/>
    <property type="evidence" value="ECO:0007669"/>
    <property type="project" value="UniProtKB-KW"/>
</dbReference>
<evidence type="ECO:0000256" key="1">
    <source>
        <dbReference type="ARBA" id="ARBA00004711"/>
    </source>
</evidence>
<evidence type="ECO:0000256" key="7">
    <source>
        <dbReference type="ARBA" id="ARBA00048220"/>
    </source>
</evidence>
<dbReference type="InterPro" id="IPR006070">
    <property type="entry name" value="Sua5-like_dom"/>
</dbReference>
<dbReference type="PROSITE" id="PS00150">
    <property type="entry name" value="ACYLPHOSPHATASE_1"/>
    <property type="match status" value="1"/>
</dbReference>
<dbReference type="InterPro" id="IPR011125">
    <property type="entry name" value="Znf_HypF"/>
</dbReference>
<dbReference type="PANTHER" id="PTHR42959:SF1">
    <property type="entry name" value="CARBAMOYLTRANSFERASE HYPF"/>
    <property type="match status" value="1"/>
</dbReference>
<evidence type="ECO:0000313" key="12">
    <source>
        <dbReference type="EMBL" id="GAP40643.1"/>
    </source>
</evidence>
<dbReference type="InterPro" id="IPR036046">
    <property type="entry name" value="Acylphosphatase-like_dom_sf"/>
</dbReference>
<dbReference type="NCBIfam" id="TIGR00143">
    <property type="entry name" value="hypF"/>
    <property type="match status" value="1"/>
</dbReference>
<keyword evidence="4" id="KW-0479">Metal-binding</keyword>
<dbReference type="InterPro" id="IPR051060">
    <property type="entry name" value="Carbamoyltrans_HypF-like"/>
</dbReference>
<organism evidence="12">
    <name type="scientific">Flexilinea flocculi</name>
    <dbReference type="NCBI Taxonomy" id="1678840"/>
    <lineage>
        <taxon>Bacteria</taxon>
        <taxon>Bacillati</taxon>
        <taxon>Chloroflexota</taxon>
        <taxon>Anaerolineae</taxon>
        <taxon>Anaerolineales</taxon>
        <taxon>Anaerolineaceae</taxon>
        <taxon>Flexilinea</taxon>
    </lineage>
</organism>
<feature type="active site" evidence="9">
    <location>
        <position position="18"/>
    </location>
</feature>
<dbReference type="GO" id="GO:0016874">
    <property type="term" value="F:ligase activity"/>
    <property type="evidence" value="ECO:0007669"/>
    <property type="project" value="UniProtKB-UniRule"/>
</dbReference>
<evidence type="ECO:0000256" key="9">
    <source>
        <dbReference type="PROSITE-ProRule" id="PRU00520"/>
    </source>
</evidence>
<dbReference type="Pfam" id="PF00708">
    <property type="entry name" value="Acylphosphatase"/>
    <property type="match status" value="1"/>
</dbReference>
<name>A0A0S7BVY8_9CHLR</name>
<comment type="similarity">
    <text evidence="2 8">Belongs to the carbamoyltransferase HypF family.</text>
</comment>
<accession>A0A0S7BVY8</accession>
<dbReference type="Pfam" id="PF22521">
    <property type="entry name" value="HypF_C_2"/>
    <property type="match status" value="1"/>
</dbReference>
<comment type="catalytic activity">
    <reaction evidence="7">
        <text>C-terminal L-cysteinyl-[HypE protein] + carbamoyl phosphate + ATP + H2O = C-terminal S-carboxamide-L-cysteinyl-[HypE protein] + AMP + phosphate + diphosphate + H(+)</text>
        <dbReference type="Rhea" id="RHEA:55636"/>
        <dbReference type="Rhea" id="RHEA-COMP:14247"/>
        <dbReference type="Rhea" id="RHEA-COMP:14392"/>
        <dbReference type="ChEBI" id="CHEBI:15377"/>
        <dbReference type="ChEBI" id="CHEBI:15378"/>
        <dbReference type="ChEBI" id="CHEBI:30616"/>
        <dbReference type="ChEBI" id="CHEBI:33019"/>
        <dbReference type="ChEBI" id="CHEBI:43474"/>
        <dbReference type="ChEBI" id="CHEBI:58228"/>
        <dbReference type="ChEBI" id="CHEBI:76913"/>
        <dbReference type="ChEBI" id="CHEBI:139126"/>
        <dbReference type="ChEBI" id="CHEBI:456215"/>
    </reaction>
</comment>
<dbReference type="PROSITE" id="PS51160">
    <property type="entry name" value="ACYLPHOSPHATASE_3"/>
    <property type="match status" value="1"/>
</dbReference>
<dbReference type="PIRSF" id="PIRSF006256">
    <property type="entry name" value="CMPcnvr_hdrg_mat"/>
    <property type="match status" value="1"/>
</dbReference>
<evidence type="ECO:0000256" key="2">
    <source>
        <dbReference type="ARBA" id="ARBA00008097"/>
    </source>
</evidence>
<feature type="domain" description="Acylphosphatase-like" evidence="10">
    <location>
        <begin position="3"/>
        <end position="89"/>
    </location>
</feature>
<dbReference type="InterPro" id="IPR055128">
    <property type="entry name" value="HypF_C_2"/>
</dbReference>
<dbReference type="Proteomes" id="UP000053370">
    <property type="component" value="Unassembled WGS sequence"/>
</dbReference>
<reference evidence="12" key="1">
    <citation type="journal article" date="2015" name="Genome Announc.">
        <title>Draft Genome Sequence of Anaerolineae Strain TC1, a Novel Isolate from a Methanogenic Wastewater Treatment System.</title>
        <authorList>
            <person name="Matsuura N."/>
            <person name="Tourlousse D.M."/>
            <person name="Sun L."/>
            <person name="Toyonaga M."/>
            <person name="Kuroda K."/>
            <person name="Ohashi A."/>
            <person name="Cruz R."/>
            <person name="Yamaguchi T."/>
            <person name="Sekiguchi Y."/>
        </authorList>
    </citation>
    <scope>NUCLEOTIDE SEQUENCE [LARGE SCALE GENOMIC DNA]</scope>
    <source>
        <strain evidence="12">TC1</strain>
    </source>
</reference>
<dbReference type="Pfam" id="PF17788">
    <property type="entry name" value="HypF_C"/>
    <property type="match status" value="1"/>
</dbReference>
<dbReference type="Gene3D" id="3.30.420.360">
    <property type="match status" value="1"/>
</dbReference>
<proteinExistence type="inferred from homology"/>
<dbReference type="PROSITE" id="PS51163">
    <property type="entry name" value="YRDC"/>
    <property type="match status" value="1"/>
</dbReference>
<keyword evidence="6" id="KW-0862">Zinc</keyword>
<keyword evidence="12" id="KW-0808">Transferase</keyword>
<dbReference type="GO" id="GO:0003725">
    <property type="term" value="F:double-stranded RNA binding"/>
    <property type="evidence" value="ECO:0007669"/>
    <property type="project" value="InterPro"/>
</dbReference>
<keyword evidence="3" id="KW-0436">Ligase</keyword>
<dbReference type="GO" id="GO:0051604">
    <property type="term" value="P:protein maturation"/>
    <property type="evidence" value="ECO:0007669"/>
    <property type="project" value="TreeGrafter"/>
</dbReference>
<dbReference type="GO" id="GO:0016743">
    <property type="term" value="F:carboxyl- or carbamoyltransferase activity"/>
    <property type="evidence" value="ECO:0007669"/>
    <property type="project" value="UniProtKB-UniRule"/>
</dbReference>
<dbReference type="AlphaFoldDB" id="A0A0S7BVY8"/>
<evidence type="ECO:0000259" key="11">
    <source>
        <dbReference type="PROSITE" id="PS51163"/>
    </source>
</evidence>
<dbReference type="UniPathway" id="UPA00335"/>
<dbReference type="SUPFAM" id="SSF55821">
    <property type="entry name" value="YrdC/RibB"/>
    <property type="match status" value="1"/>
</dbReference>
<evidence type="ECO:0000256" key="8">
    <source>
        <dbReference type="PIRNR" id="PIRNR006256"/>
    </source>
</evidence>
<evidence type="ECO:0000256" key="4">
    <source>
        <dbReference type="ARBA" id="ARBA00022723"/>
    </source>
</evidence>
<protein>
    <recommendedName>
        <fullName evidence="8">Carbamoyltransferase</fullName>
        <ecNumber evidence="8">6.2.-.-</ecNumber>
    </recommendedName>
</protein>
<evidence type="ECO:0000256" key="3">
    <source>
        <dbReference type="ARBA" id="ARBA00022598"/>
    </source>
</evidence>
<evidence type="ECO:0000259" key="10">
    <source>
        <dbReference type="PROSITE" id="PS51160"/>
    </source>
</evidence>
<dbReference type="SUPFAM" id="SSF54975">
    <property type="entry name" value="Acylphosphatase/BLUF domain-like"/>
    <property type="match status" value="1"/>
</dbReference>
<dbReference type="PANTHER" id="PTHR42959">
    <property type="entry name" value="CARBAMOYLTRANSFERASE"/>
    <property type="match status" value="1"/>
</dbReference>
<comment type="pathway">
    <text evidence="1">Protein modification; [NiFe] hydrogenase maturation.</text>
</comment>
<dbReference type="Gene3D" id="3.30.110.120">
    <property type="match status" value="1"/>
</dbReference>
<dbReference type="Pfam" id="PF07503">
    <property type="entry name" value="zf-HYPF"/>
    <property type="match status" value="2"/>
</dbReference>
<dbReference type="FunFam" id="3.30.420.40:FF:000124">
    <property type="entry name" value="Carbamoyltransferase HypF"/>
    <property type="match status" value="1"/>
</dbReference>
<dbReference type="Gene3D" id="3.30.420.40">
    <property type="match status" value="1"/>
</dbReference>
<dbReference type="InterPro" id="IPR001792">
    <property type="entry name" value="Acylphosphatase-like_dom"/>
</dbReference>
<dbReference type="Pfam" id="PF01300">
    <property type="entry name" value="Sua5_yciO_yrdC"/>
    <property type="match status" value="1"/>
</dbReference>
<dbReference type="InterPro" id="IPR041440">
    <property type="entry name" value="HypF_C"/>
</dbReference>
<dbReference type="STRING" id="1678840.ATC1_13621"/>
<dbReference type="EC" id="6.2.-.-" evidence="8"/>
<keyword evidence="5" id="KW-0863">Zinc-finger</keyword>
<dbReference type="GO" id="GO:0003998">
    <property type="term" value="F:acylphosphatase activity"/>
    <property type="evidence" value="ECO:0007669"/>
    <property type="project" value="UniProtKB-EC"/>
</dbReference>
<dbReference type="Gene3D" id="3.90.870.50">
    <property type="match status" value="1"/>
</dbReference>
<dbReference type="InterPro" id="IPR004421">
    <property type="entry name" value="Carbamoyltransferase_HypF"/>
</dbReference>
<sequence length="763" mass="85770">MLGRHYQITGIVQGVGFRPFVYQTAIKYHLKGDVCNSANGVIINVFGPQRSIDSFHEILQTAPPPRARIDHLSFFEVPFQNEKEFRILPSQNIETDFLPVSPDICICEACQNEILDFNNRRFHYPFTNCTNCGPRFSIIERIPYDRPNTSMKRFPMCSSCTVEYENPLDRRFHAQPVACRDCGPQLTYFRNGSDGIFGDHALIAATESIKDGEIMAIKGIGGFHLACDAMNETALKRLRGIKHRSNKPFALMAKDIPTIQKYCMVNPDERALLQSAAAPIVLLKMKVGCIIPESVAPTQNELGFMIPYTPLHILLFEMLSPEIEVLVMTSANYSEEPIVFGDSEKDRTILAQLSDGILTHNRQIVTRIDDSVTRIDQDHQRIMIRRARGYAPDPILVQRQMNQILAAGPELKNTFCLTRGNYAFISHHIGDMENAETFQAYQEEIAHYKTIFRVTPEVIACDLHPNYLSTTYAEKLSEETGLPLIRIQHHYAHIASVLAENHRFNAESAIGLAFDGTGYGTDGFIWGGEALLCNNAGFERVYHLDNFPLPGGDTAIRKPYRQALALLYANGFSWEDSLFPVSSIPDREKELLKTQLDHHLNCVDTSSMGRLFDAISSLLGICQEASYEGQAAIELENVADPDCTEYYPFEILEDKILLKSVIGNILDDLRQGIPKSVISAKFHHGVIQLCLEICVRIREAVNLNIPTVLSGGVWQNQILLGGVRDLLEKNSFNVLLPRQLPYNDGCVSFGQAVIANEIKDRMR</sequence>
<feature type="active site" evidence="9">
    <location>
        <position position="36"/>
    </location>
</feature>
<feature type="domain" description="YrdC-like" evidence="11">
    <location>
        <begin position="199"/>
        <end position="389"/>
    </location>
</feature>
<comment type="catalytic activity">
    <reaction evidence="9">
        <text>an acyl phosphate + H2O = a carboxylate + phosphate + H(+)</text>
        <dbReference type="Rhea" id="RHEA:14965"/>
        <dbReference type="ChEBI" id="CHEBI:15377"/>
        <dbReference type="ChEBI" id="CHEBI:15378"/>
        <dbReference type="ChEBI" id="CHEBI:29067"/>
        <dbReference type="ChEBI" id="CHEBI:43474"/>
        <dbReference type="ChEBI" id="CHEBI:59918"/>
        <dbReference type="EC" id="3.6.1.7"/>
    </reaction>
</comment>